<dbReference type="EMBL" id="BT084736">
    <property type="protein sequence ID" value="ACR35089.1"/>
    <property type="molecule type" value="mRNA"/>
</dbReference>
<reference evidence="1" key="1">
    <citation type="journal article" date="2009" name="PLoS Genet.">
        <title>Sequencing, mapping, and analysis of 27,455 maize full-length cDNAs.</title>
        <authorList>
            <person name="Soderlund C."/>
            <person name="Descour A."/>
            <person name="Kudrna D."/>
            <person name="Bomhoff M."/>
            <person name="Boyd L."/>
            <person name="Currie J."/>
            <person name="Angelova A."/>
            <person name="Collura K."/>
            <person name="Wissotski M."/>
            <person name="Ashley E."/>
            <person name="Morrow D."/>
            <person name="Fernandes J."/>
            <person name="Walbot V."/>
            <person name="Yu Y."/>
        </authorList>
    </citation>
    <scope>NUCLEOTIDE SEQUENCE</scope>
    <source>
        <strain evidence="1">B73</strain>
    </source>
</reference>
<sequence length="96" mass="10616">MVEVDAPRHCRKIAIPVVSHSPGAVLDFVTNHQSGKVFVRIGVVLVALQIVPCDEILNPLLYGFEVRLKHAAKLLNTFSNQLLMTHNFAALHNAHN</sequence>
<dbReference type="AlphaFoldDB" id="C4J1N9"/>
<name>C4J1N9_MAIZE</name>
<protein>
    <submittedName>
        <fullName evidence="1">Uncharacterized protein</fullName>
    </submittedName>
</protein>
<reference evidence="1" key="2">
    <citation type="submission" date="2012-06" db="EMBL/GenBank/DDBJ databases">
        <authorList>
            <person name="Yu Y."/>
            <person name="Currie J."/>
            <person name="Lomeli R."/>
            <person name="Angelova A."/>
            <person name="Collura K."/>
            <person name="Wissotski M."/>
            <person name="Campos D."/>
            <person name="Kudrna D."/>
            <person name="Golser W."/>
            <person name="Ashely E."/>
            <person name="Descour A."/>
            <person name="Fernandes J."/>
            <person name="Soderlund C."/>
            <person name="Walbot V."/>
        </authorList>
    </citation>
    <scope>NUCLEOTIDE SEQUENCE</scope>
    <source>
        <strain evidence="1">B73</strain>
    </source>
</reference>
<accession>C4J1N9</accession>
<evidence type="ECO:0000313" key="1">
    <source>
        <dbReference type="EMBL" id="ACR35089.1"/>
    </source>
</evidence>
<proteinExistence type="evidence at transcript level"/>
<organism evidence="1">
    <name type="scientific">Zea mays</name>
    <name type="common">Maize</name>
    <dbReference type="NCBI Taxonomy" id="4577"/>
    <lineage>
        <taxon>Eukaryota</taxon>
        <taxon>Viridiplantae</taxon>
        <taxon>Streptophyta</taxon>
        <taxon>Embryophyta</taxon>
        <taxon>Tracheophyta</taxon>
        <taxon>Spermatophyta</taxon>
        <taxon>Magnoliopsida</taxon>
        <taxon>Liliopsida</taxon>
        <taxon>Poales</taxon>
        <taxon>Poaceae</taxon>
        <taxon>PACMAD clade</taxon>
        <taxon>Panicoideae</taxon>
        <taxon>Andropogonodae</taxon>
        <taxon>Andropogoneae</taxon>
        <taxon>Tripsacinae</taxon>
        <taxon>Zea</taxon>
    </lineage>
</organism>